<organism evidence="2">
    <name type="scientific">Thauera sp. pCyN2</name>
    <dbReference type="NCBI Taxonomy" id="1551544"/>
    <lineage>
        <taxon>Bacteria</taxon>
        <taxon>Pseudomonadati</taxon>
        <taxon>Pseudomonadota</taxon>
        <taxon>Betaproteobacteria</taxon>
        <taxon>Rhodocyclales</taxon>
        <taxon>Zoogloeaceae</taxon>
        <taxon>Thauera</taxon>
    </lineage>
</organism>
<protein>
    <submittedName>
        <fullName evidence="2">Succinyl-CoA:R-4-isopropylbenzyl-succinate CoA-transferase subunit E</fullName>
    </submittedName>
</protein>
<name>A0A096ZNY4_9RHOO</name>
<accession>A0A096ZNY4</accession>
<proteinExistence type="predicted"/>
<dbReference type="PANTHER" id="PTHR48207">
    <property type="entry name" value="SUCCINATE--HYDROXYMETHYLGLUTARATE COA-TRANSFERASE"/>
    <property type="match status" value="1"/>
</dbReference>
<dbReference type="Pfam" id="PF02515">
    <property type="entry name" value="CoA_transf_3"/>
    <property type="match status" value="1"/>
</dbReference>
<dbReference type="EMBL" id="KM105891">
    <property type="protein sequence ID" value="AIS23716.1"/>
    <property type="molecule type" value="Genomic_DNA"/>
</dbReference>
<dbReference type="GO" id="GO:0008410">
    <property type="term" value="F:CoA-transferase activity"/>
    <property type="evidence" value="ECO:0007669"/>
    <property type="project" value="TreeGrafter"/>
</dbReference>
<dbReference type="InterPro" id="IPR023606">
    <property type="entry name" value="CoA-Trfase_III_dom_1_sf"/>
</dbReference>
<dbReference type="InterPro" id="IPR044855">
    <property type="entry name" value="CoA-Trfase_III_dom3_sf"/>
</dbReference>
<sequence>MDNPSFFSTLKVVDLTGELGPYAGRMFSGLGADVVHVEPPAGNPLRRTGPFYRNLPGRDASLPFLYLNAGKRGLAVDLETEGGREVMRKLCDRADLLIESCNVGYLNRLGLSYDALSTANPRLVQTSITHFGQTGPLSAIPGCELTTAALSGFLYLAGIDDDKPVRAPDNQTYRMAEAYAAVGSAIALFSARRTGEGQFVDVPCIEAGAMALENAAQFWDLEGKIRRGHGRQAGAGTIHPCADGHIVVVAIMGRNKQMWDPFVEWMRQEAVEAWQEFDDPKWLDSAYRSSADGYATFCRIFEGYTRRHGKLHLYETGQKYKVSVSPISNGKDLLENAQLRYRGFWQTVYNDALDGDVTYPGGPYEFSELRWRFGRNAPRLGEHSREILGELDYSPAEIEALEKRGAIHAERG</sequence>
<dbReference type="SUPFAM" id="SSF89796">
    <property type="entry name" value="CoA-transferase family III (CaiB/BaiF)"/>
    <property type="match status" value="1"/>
</dbReference>
<dbReference type="AlphaFoldDB" id="A0A096ZNY4"/>
<evidence type="ECO:0000313" key="2">
    <source>
        <dbReference type="EMBL" id="AIS23716.1"/>
    </source>
</evidence>
<reference evidence="2" key="1">
    <citation type="journal article" date="2014" name="Appl. Environ. Microbiol.">
        <title>Anaerobic activation of p-cymene in denitrifying betaproteobacteria: methyl group hydroxylation versus addition to fumarate.</title>
        <authorList>
            <person name="Strijkstra A."/>
            <person name="Trautwein K."/>
            <person name="Jarling R."/>
            <person name="Wohlbrand L."/>
            <person name="Dorries M."/>
            <person name="Reinhardt R."/>
            <person name="Drozdowska M."/>
            <person name="Golding B.T."/>
            <person name="Wilkes H."/>
            <person name="Rabus R."/>
        </authorList>
    </citation>
    <scope>NUCLEOTIDE SEQUENCE</scope>
    <source>
        <strain evidence="2">PCyN2</strain>
    </source>
</reference>
<dbReference type="Gene3D" id="3.40.50.10540">
    <property type="entry name" value="Crotonobetainyl-coa:carnitine coa-transferase, domain 1"/>
    <property type="match status" value="1"/>
</dbReference>
<dbReference type="InterPro" id="IPR003673">
    <property type="entry name" value="CoA-Trfase_fam_III"/>
</dbReference>
<gene>
    <name evidence="2" type="primary">bisE</name>
</gene>
<keyword evidence="1 2" id="KW-0808">Transferase</keyword>
<dbReference type="InterPro" id="IPR050483">
    <property type="entry name" value="CoA-transferase_III_domain"/>
</dbReference>
<dbReference type="Gene3D" id="3.30.1540.10">
    <property type="entry name" value="formyl-coa transferase, domain 3"/>
    <property type="match status" value="1"/>
</dbReference>
<evidence type="ECO:0000256" key="1">
    <source>
        <dbReference type="ARBA" id="ARBA00022679"/>
    </source>
</evidence>
<dbReference type="PANTHER" id="PTHR48207:SF3">
    <property type="entry name" value="SUCCINATE--HYDROXYMETHYLGLUTARATE COA-TRANSFERASE"/>
    <property type="match status" value="1"/>
</dbReference>